<feature type="transmembrane region" description="Helical" evidence="1">
    <location>
        <begin position="46"/>
        <end position="67"/>
    </location>
</feature>
<dbReference type="NCBIfam" id="NF010621">
    <property type="entry name" value="PRK14014.1"/>
    <property type="match status" value="1"/>
</dbReference>
<dbReference type="SMART" id="SM00563">
    <property type="entry name" value="PlsC"/>
    <property type="match status" value="1"/>
</dbReference>
<keyword evidence="3" id="KW-0012">Acyltransferase</keyword>
<keyword evidence="1" id="KW-0812">Transmembrane</keyword>
<dbReference type="RefSeq" id="WP_284378320.1">
    <property type="nucleotide sequence ID" value="NZ_BSNM01000003.1"/>
</dbReference>
<comment type="caution">
    <text evidence="3">The sequence shown here is derived from an EMBL/GenBank/DDBJ whole genome shotgun (WGS) entry which is preliminary data.</text>
</comment>
<reference evidence="3" key="2">
    <citation type="submission" date="2023-01" db="EMBL/GenBank/DDBJ databases">
        <title>Draft genome sequence of Litoribrevibacter albus strain NBRC 110071.</title>
        <authorList>
            <person name="Sun Q."/>
            <person name="Mori K."/>
        </authorList>
    </citation>
    <scope>NUCLEOTIDE SEQUENCE</scope>
    <source>
        <strain evidence="3">NBRC 110071</strain>
    </source>
</reference>
<keyword evidence="1" id="KW-0472">Membrane</keyword>
<dbReference type="PANTHER" id="PTHR10983:SF16">
    <property type="entry name" value="LYSOCARDIOLIPIN ACYLTRANSFERASE 1"/>
    <property type="match status" value="1"/>
</dbReference>
<gene>
    <name evidence="3" type="ORF">GCM10007876_04700</name>
</gene>
<dbReference type="PROSITE" id="PS51257">
    <property type="entry name" value="PROKAR_LIPOPROTEIN"/>
    <property type="match status" value="1"/>
</dbReference>
<proteinExistence type="predicted"/>
<dbReference type="AlphaFoldDB" id="A0AA37S6P5"/>
<dbReference type="GO" id="GO:0016746">
    <property type="term" value="F:acyltransferase activity"/>
    <property type="evidence" value="ECO:0007669"/>
    <property type="project" value="UniProtKB-KW"/>
</dbReference>
<dbReference type="Proteomes" id="UP001161389">
    <property type="component" value="Unassembled WGS sequence"/>
</dbReference>
<evidence type="ECO:0000259" key="2">
    <source>
        <dbReference type="SMART" id="SM00563"/>
    </source>
</evidence>
<dbReference type="InterPro" id="IPR002123">
    <property type="entry name" value="Plipid/glycerol_acylTrfase"/>
</dbReference>
<dbReference type="PANTHER" id="PTHR10983">
    <property type="entry name" value="1-ACYLGLYCEROL-3-PHOSPHATE ACYLTRANSFERASE-RELATED"/>
    <property type="match status" value="1"/>
</dbReference>
<dbReference type="SUPFAM" id="SSF69593">
    <property type="entry name" value="Glycerol-3-phosphate (1)-acyltransferase"/>
    <property type="match status" value="1"/>
</dbReference>
<sequence length="310" mass="36317">MNRLIDQIVGIVSALALLAHTVFLGVFLFSCIILRFFMPTAGLKRWVNTSIVMIAATWIEGILWWINWVYQPKWHIEGTKNLKHDEWYLITANHQSWVDIFVLYHMYLNKVPLLKFFIKKELGYLPIVGQAWWALDFPFMRRYSKAYLEKYPEKAGEDIKETQKACEKFSYVPTSVMNFMEGTRYTPAKHKTQGSPYKHLLKPKAGGIAFTIQALGDKFSSLSNVTIVYPNHTPTFWDMMCGRVDDILVRVEDIPIPKHFSQGDYQADAELKLEVQQWVTRLWQDKDRQIDQMLLEHEERKSLKRHDLAG</sequence>
<feature type="transmembrane region" description="Helical" evidence="1">
    <location>
        <begin position="12"/>
        <end position="34"/>
    </location>
</feature>
<keyword evidence="1" id="KW-1133">Transmembrane helix</keyword>
<keyword evidence="3" id="KW-0808">Transferase</keyword>
<accession>A0AA37S6P5</accession>
<feature type="domain" description="Phospholipid/glycerol acyltransferase" evidence="2">
    <location>
        <begin position="88"/>
        <end position="230"/>
    </location>
</feature>
<name>A0AA37S6P5_9GAMM</name>
<evidence type="ECO:0000313" key="4">
    <source>
        <dbReference type="Proteomes" id="UP001161389"/>
    </source>
</evidence>
<dbReference type="EMBL" id="BSNM01000003">
    <property type="protein sequence ID" value="GLQ29992.1"/>
    <property type="molecule type" value="Genomic_DNA"/>
</dbReference>
<protein>
    <submittedName>
        <fullName evidence="3">Acyltransferase</fullName>
    </submittedName>
</protein>
<evidence type="ECO:0000256" key="1">
    <source>
        <dbReference type="SAM" id="Phobius"/>
    </source>
</evidence>
<dbReference type="Pfam" id="PF01553">
    <property type="entry name" value="Acyltransferase"/>
    <property type="match status" value="1"/>
</dbReference>
<evidence type="ECO:0000313" key="3">
    <source>
        <dbReference type="EMBL" id="GLQ29992.1"/>
    </source>
</evidence>
<dbReference type="CDD" id="cd07990">
    <property type="entry name" value="LPLAT_LCLAT1-like"/>
    <property type="match status" value="1"/>
</dbReference>
<reference evidence="3" key="1">
    <citation type="journal article" date="2014" name="Int. J. Syst. Evol. Microbiol.">
        <title>Complete genome sequence of Corynebacterium casei LMG S-19264T (=DSM 44701T), isolated from a smear-ripened cheese.</title>
        <authorList>
            <consortium name="US DOE Joint Genome Institute (JGI-PGF)"/>
            <person name="Walter F."/>
            <person name="Albersmeier A."/>
            <person name="Kalinowski J."/>
            <person name="Ruckert C."/>
        </authorList>
    </citation>
    <scope>NUCLEOTIDE SEQUENCE</scope>
    <source>
        <strain evidence="3">NBRC 110071</strain>
    </source>
</reference>
<keyword evidence="4" id="KW-1185">Reference proteome</keyword>
<organism evidence="3 4">
    <name type="scientific">Litoribrevibacter albus</name>
    <dbReference type="NCBI Taxonomy" id="1473156"/>
    <lineage>
        <taxon>Bacteria</taxon>
        <taxon>Pseudomonadati</taxon>
        <taxon>Pseudomonadota</taxon>
        <taxon>Gammaproteobacteria</taxon>
        <taxon>Oceanospirillales</taxon>
        <taxon>Oceanospirillaceae</taxon>
        <taxon>Litoribrevibacter</taxon>
    </lineage>
</organism>